<proteinExistence type="predicted"/>
<dbReference type="AlphaFoldDB" id="A0A493TY96"/>
<evidence type="ECO:0000313" key="3">
    <source>
        <dbReference type="Proteomes" id="UP000016666"/>
    </source>
</evidence>
<sequence length="173" mass="18506">MGRGWWPSPCGGWDLRGWCVPPPHMGGPGVLLRWWPGRARTHHVLSPSPPLPRVPAEVLLKVQVYESGALAPLAQATLEVFGNRSSLATGTTDHEGAGVLPLAYRLGSWVLVTATRRGYVTASVPWRVTKLPLPSRGSLSPFRGPQSLSGGALASCGWNLDPYWVPQSLNGGS</sequence>
<dbReference type="PANTHER" id="PTHR31626">
    <property type="entry name" value="SUSHI DOMAIN-CONTAINING PROTEIN"/>
    <property type="match status" value="1"/>
</dbReference>
<dbReference type="STRING" id="8840.ENSAPLP00000030872"/>
<dbReference type="Pfam" id="PF10577">
    <property type="entry name" value="FAM171A1-2-B_N"/>
    <property type="match status" value="1"/>
</dbReference>
<reference evidence="2" key="3">
    <citation type="submission" date="2025-09" db="UniProtKB">
        <authorList>
            <consortium name="Ensembl"/>
        </authorList>
    </citation>
    <scope>IDENTIFICATION</scope>
</reference>
<evidence type="ECO:0000313" key="2">
    <source>
        <dbReference type="Ensembl" id="ENSAPLP00000030872.1"/>
    </source>
</evidence>
<protein>
    <recommendedName>
        <fullName evidence="1">FAM171 N-terminal domain-containing protein</fullName>
    </recommendedName>
</protein>
<accession>A0A493TY96</accession>
<name>A0A493TY96_ANAPP</name>
<feature type="domain" description="FAM171 N-terminal" evidence="1">
    <location>
        <begin position="58"/>
        <end position="139"/>
    </location>
</feature>
<reference evidence="2" key="2">
    <citation type="submission" date="2025-08" db="UniProtKB">
        <authorList>
            <consortium name="Ensembl"/>
        </authorList>
    </citation>
    <scope>IDENTIFICATION</scope>
</reference>
<dbReference type="InterPro" id="IPR018890">
    <property type="entry name" value="FAM171"/>
</dbReference>
<keyword evidence="3" id="KW-1185">Reference proteome</keyword>
<reference evidence="3" key="1">
    <citation type="submission" date="2017-10" db="EMBL/GenBank/DDBJ databases">
        <title>A new Pekin duck reference genome.</title>
        <authorList>
            <person name="Hou Z.-C."/>
            <person name="Zhou Z.-K."/>
            <person name="Zhu F."/>
            <person name="Hou S.-S."/>
        </authorList>
    </citation>
    <scope>NUCLEOTIDE SEQUENCE [LARGE SCALE GENOMIC DNA]</scope>
</reference>
<evidence type="ECO:0000259" key="1">
    <source>
        <dbReference type="Pfam" id="PF10577"/>
    </source>
</evidence>
<dbReference type="InterPro" id="IPR048530">
    <property type="entry name" value="FAM171_N"/>
</dbReference>
<dbReference type="GeneTree" id="ENSGT00950000183184"/>
<dbReference type="PANTHER" id="PTHR31626:SF3">
    <property type="entry name" value="PROTEIN FAM171A2"/>
    <property type="match status" value="1"/>
</dbReference>
<organism evidence="2 3">
    <name type="scientific">Anas platyrhynchos platyrhynchos</name>
    <name type="common">Northern mallard</name>
    <dbReference type="NCBI Taxonomy" id="8840"/>
    <lineage>
        <taxon>Eukaryota</taxon>
        <taxon>Metazoa</taxon>
        <taxon>Chordata</taxon>
        <taxon>Craniata</taxon>
        <taxon>Vertebrata</taxon>
        <taxon>Euteleostomi</taxon>
        <taxon>Archelosauria</taxon>
        <taxon>Archosauria</taxon>
        <taxon>Dinosauria</taxon>
        <taxon>Saurischia</taxon>
        <taxon>Theropoda</taxon>
        <taxon>Coelurosauria</taxon>
        <taxon>Aves</taxon>
        <taxon>Neognathae</taxon>
        <taxon>Galloanserae</taxon>
        <taxon>Anseriformes</taxon>
        <taxon>Anatidae</taxon>
        <taxon>Anatinae</taxon>
        <taxon>Anas</taxon>
    </lineage>
</organism>
<dbReference type="Proteomes" id="UP000016666">
    <property type="component" value="Unassembled WGS sequence"/>
</dbReference>
<dbReference type="Ensembl" id="ENSAPLT00000042853.1">
    <property type="protein sequence ID" value="ENSAPLP00000030872.1"/>
    <property type="gene ID" value="ENSAPLG00000022045.1"/>
</dbReference>